<evidence type="ECO:0000313" key="3">
    <source>
        <dbReference type="Proteomes" id="UP001212841"/>
    </source>
</evidence>
<comment type="caution">
    <text evidence="2">The sequence shown here is derived from an EMBL/GenBank/DDBJ whole genome shotgun (WGS) entry which is preliminary data.</text>
</comment>
<feature type="compositionally biased region" description="Low complexity" evidence="1">
    <location>
        <begin position="27"/>
        <end position="47"/>
    </location>
</feature>
<reference evidence="2" key="1">
    <citation type="submission" date="2020-05" db="EMBL/GenBank/DDBJ databases">
        <title>Phylogenomic resolution of chytrid fungi.</title>
        <authorList>
            <person name="Stajich J.E."/>
            <person name="Amses K."/>
            <person name="Simmons R."/>
            <person name="Seto K."/>
            <person name="Myers J."/>
            <person name="Bonds A."/>
            <person name="Quandt C.A."/>
            <person name="Barry K."/>
            <person name="Liu P."/>
            <person name="Grigoriev I."/>
            <person name="Longcore J.E."/>
            <person name="James T.Y."/>
        </authorList>
    </citation>
    <scope>NUCLEOTIDE SEQUENCE</scope>
    <source>
        <strain evidence="2">JEL0318</strain>
    </source>
</reference>
<feature type="non-terminal residue" evidence="2">
    <location>
        <position position="173"/>
    </location>
</feature>
<gene>
    <name evidence="2" type="ORF">HK097_000814</name>
</gene>
<feature type="compositionally biased region" description="Basic and acidic residues" evidence="1">
    <location>
        <begin position="1"/>
        <end position="13"/>
    </location>
</feature>
<organism evidence="2 3">
    <name type="scientific">Rhizophlyctis rosea</name>
    <dbReference type="NCBI Taxonomy" id="64517"/>
    <lineage>
        <taxon>Eukaryota</taxon>
        <taxon>Fungi</taxon>
        <taxon>Fungi incertae sedis</taxon>
        <taxon>Chytridiomycota</taxon>
        <taxon>Chytridiomycota incertae sedis</taxon>
        <taxon>Chytridiomycetes</taxon>
        <taxon>Rhizophlyctidales</taxon>
        <taxon>Rhizophlyctidaceae</taxon>
        <taxon>Rhizophlyctis</taxon>
    </lineage>
</organism>
<feature type="compositionally biased region" description="Low complexity" evidence="1">
    <location>
        <begin position="107"/>
        <end position="120"/>
    </location>
</feature>
<keyword evidence="3" id="KW-1185">Reference proteome</keyword>
<feature type="region of interest" description="Disordered" evidence="1">
    <location>
        <begin position="1"/>
        <end position="173"/>
    </location>
</feature>
<feature type="compositionally biased region" description="Polar residues" evidence="1">
    <location>
        <begin position="121"/>
        <end position="146"/>
    </location>
</feature>
<sequence length="173" mass="18379">MVGRGDPDRERAERGHKRNASGGSAVGQLQQQQHQQSPYYQQQQQQGGQFGYGYDANGHPSIPVTDPAYSSSPPRGLDYLGAPVQTFYQSPAQNRSWGQDISNQWRPSDVSPVPTSTVSPANSTAHLLASSPTNPQSKMGGSSSWENRGGYLSRAESKSSMKDAVLAAGAAGG</sequence>
<evidence type="ECO:0000313" key="2">
    <source>
        <dbReference type="EMBL" id="KAJ3046486.1"/>
    </source>
</evidence>
<feature type="compositionally biased region" description="Polar residues" evidence="1">
    <location>
        <begin position="86"/>
        <end position="106"/>
    </location>
</feature>
<evidence type="ECO:0000256" key="1">
    <source>
        <dbReference type="SAM" id="MobiDB-lite"/>
    </source>
</evidence>
<dbReference type="AlphaFoldDB" id="A0AAD5X1R8"/>
<dbReference type="EMBL" id="JADGJD010001158">
    <property type="protein sequence ID" value="KAJ3046486.1"/>
    <property type="molecule type" value="Genomic_DNA"/>
</dbReference>
<accession>A0AAD5X1R8</accession>
<proteinExistence type="predicted"/>
<dbReference type="Proteomes" id="UP001212841">
    <property type="component" value="Unassembled WGS sequence"/>
</dbReference>
<name>A0AAD5X1R8_9FUNG</name>
<protein>
    <submittedName>
        <fullName evidence="2">Uncharacterized protein</fullName>
    </submittedName>
</protein>